<dbReference type="Ensembl" id="ENSNBRT00000023073.1">
    <property type="protein sequence ID" value="ENSNBRP00000022478.1"/>
    <property type="gene ID" value="ENSNBRG00000017118.1"/>
</dbReference>
<dbReference type="InterPro" id="IPR054517">
    <property type="entry name" value="SPEF2_D5"/>
</dbReference>
<feature type="compositionally biased region" description="Pro residues" evidence="2">
    <location>
        <begin position="619"/>
        <end position="629"/>
    </location>
</feature>
<dbReference type="Gene3D" id="3.40.50.300">
    <property type="entry name" value="P-loop containing nucleotide triphosphate hydrolases"/>
    <property type="match status" value="1"/>
</dbReference>
<dbReference type="InterPro" id="IPR001715">
    <property type="entry name" value="CH_dom"/>
</dbReference>
<dbReference type="Gene3D" id="1.10.418.10">
    <property type="entry name" value="Calponin-like domain"/>
    <property type="match status" value="1"/>
</dbReference>
<dbReference type="PANTHER" id="PTHR14919">
    <property type="entry name" value="KPL2-RELATED"/>
    <property type="match status" value="1"/>
</dbReference>
<sequence>MSDILCRWLNQELQLSKAVEPKTIAKDFASGYLMGEVLHKYQLQNDFNMFMKKDTSVSKLNNFTRLEPTLQLLGISFDINTAQDLIQEKQGAATRLLYQLYVSLEKNRKAEISGTMMEIMQPAGCASLHKKEHQIYSDRLRQVVKRDTELKLQKISQHYEEKFQQFVVTPPIEQKRQVRVQDEKRLKNIDKVGQSPIDFSLGSSSQGRDLLGRGNKVMLQSSNRYIQEIRKRLEENAIACKEREKRQDRFLVEQLKVHEAQEEARREEQLVKRLTRQTQQEQRLATQLLQIRMQKEVIRENRLFREQQYQQRRERDFQEALDREAVAQQAKLDRAEEIKKELEFCNRIAVERAQRKYKKHFENCRGILEQIMDLATKVGEYRLLNGNRIPEKLMREWKELLFSGLPLYEPIKDRQPGFGFREPLDTIELQKQEILNNQDYDEYTNMVGEWGWPEEAVEVKLPVTNNDILGYIVQQLRNVVDPPITEPSSSLFPHFILKACVLGKFCSGKTTCLSKIAEAHGIYVLSTDTLIEEALNYCNFSTIQGAAVEKELRKGNTIPNELLVDIIVEAISQLPSQSGWILDGFPFDIAQAHLLEKALGGAVSLEREVVNSRKNPAKDPNPPKTPPPPAPVLDLVLLLDIPDEHAISRGYTKMDLDDDPRTSQHADKNVYLAQIGHRITAFQDTWPKLEKWFGEKQNILVRVDADVDVQELYSRVESILHQEIPEYLCSYWDTLCDSYVDGVKTVMQELRLQRSVINHHLFNIREHYKHYLGRPDLKQELVSQWQKNFNSIPDDMREDEDTKEELHLRLDELRERLWDITDKRKEQDEQERASLMSDGWLEEHIVVLVNHHSILTQVEFNRFQETLCILRVYYLSMCGQMLPKPLSIFFYVPLMENTENKDQDERQDGYYYYISPSGFMSTSGFFSLLKDITTTNMGKDTLPEPWMDKSESQVQKLLEFDYELVDWRRFLLSAALPWPFPLLSQLLDVLQQFKAADTSDTGYINEENYLKVKLWFSTESVQTVPEDPSEPVPYVTSLMIILLLSAGLQNLVEVFRELGYDPEDHVPFSILSQHPSVLSLMESCTHHQLVVSFYLLTHQY</sequence>
<dbReference type="Pfam" id="PF22946">
    <property type="entry name" value="SPEF2_D5"/>
    <property type="match status" value="1"/>
</dbReference>
<dbReference type="GO" id="GO:0097225">
    <property type="term" value="C:sperm midpiece"/>
    <property type="evidence" value="ECO:0007669"/>
    <property type="project" value="TreeGrafter"/>
</dbReference>
<dbReference type="SUPFAM" id="SSF52540">
    <property type="entry name" value="P-loop containing nucleoside triphosphate hydrolases"/>
    <property type="match status" value="1"/>
</dbReference>
<dbReference type="Pfam" id="PF24082">
    <property type="entry name" value="SPEF2_C"/>
    <property type="match status" value="1"/>
</dbReference>
<dbReference type="STRING" id="32507.ENSNBRP00000022478"/>
<organism evidence="4 5">
    <name type="scientific">Neolamprologus brichardi</name>
    <name type="common">Fairy cichlid</name>
    <name type="synonym">Lamprologus brichardi</name>
    <dbReference type="NCBI Taxonomy" id="32507"/>
    <lineage>
        <taxon>Eukaryota</taxon>
        <taxon>Metazoa</taxon>
        <taxon>Chordata</taxon>
        <taxon>Craniata</taxon>
        <taxon>Vertebrata</taxon>
        <taxon>Euteleostomi</taxon>
        <taxon>Actinopterygii</taxon>
        <taxon>Neopterygii</taxon>
        <taxon>Teleostei</taxon>
        <taxon>Neoteleostei</taxon>
        <taxon>Acanthomorphata</taxon>
        <taxon>Ovalentaria</taxon>
        <taxon>Cichlomorphae</taxon>
        <taxon>Cichliformes</taxon>
        <taxon>Cichlidae</taxon>
        <taxon>African cichlids</taxon>
        <taxon>Pseudocrenilabrinae</taxon>
        <taxon>Lamprologini</taxon>
        <taxon>Neolamprologus</taxon>
    </lineage>
</organism>
<dbReference type="Pfam" id="PF06294">
    <property type="entry name" value="CH_2"/>
    <property type="match status" value="1"/>
</dbReference>
<feature type="region of interest" description="Disordered" evidence="2">
    <location>
        <begin position="610"/>
        <end position="629"/>
    </location>
</feature>
<evidence type="ECO:0000256" key="1">
    <source>
        <dbReference type="SAM" id="Coils"/>
    </source>
</evidence>
<dbReference type="InterPro" id="IPR056199">
    <property type="entry name" value="SPEF2_C"/>
</dbReference>
<dbReference type="Bgee" id="ENSNBRG00000017118">
    <property type="expression patterns" value="Expressed in testis and 1 other cell type or tissue"/>
</dbReference>
<dbReference type="PANTHER" id="PTHR14919:SF0">
    <property type="entry name" value="SPERM FLAGELLAR PROTEIN 2"/>
    <property type="match status" value="1"/>
</dbReference>
<protein>
    <submittedName>
        <fullName evidence="4">Sperm flagellar 2</fullName>
    </submittedName>
</protein>
<dbReference type="GO" id="GO:0005737">
    <property type="term" value="C:cytoplasm"/>
    <property type="evidence" value="ECO:0007669"/>
    <property type="project" value="UniProtKB-ARBA"/>
</dbReference>
<dbReference type="InterPro" id="IPR027417">
    <property type="entry name" value="P-loop_NTPase"/>
</dbReference>
<accession>A0A3Q4HNV3</accession>
<evidence type="ECO:0000313" key="5">
    <source>
        <dbReference type="Proteomes" id="UP000261580"/>
    </source>
</evidence>
<name>A0A3Q4HNV3_NEOBR</name>
<dbReference type="Proteomes" id="UP000261580">
    <property type="component" value="Unassembled WGS sequence"/>
</dbReference>
<dbReference type="InterPro" id="IPR010441">
    <property type="entry name" value="CH_2"/>
</dbReference>
<dbReference type="GO" id="GO:0002177">
    <property type="term" value="C:manchette"/>
    <property type="evidence" value="ECO:0007669"/>
    <property type="project" value="TreeGrafter"/>
</dbReference>
<reference evidence="4" key="1">
    <citation type="submission" date="2025-08" db="UniProtKB">
        <authorList>
            <consortium name="Ensembl"/>
        </authorList>
    </citation>
    <scope>IDENTIFICATION</scope>
</reference>
<dbReference type="GO" id="GO:0007288">
    <property type="term" value="P:sperm axoneme assembly"/>
    <property type="evidence" value="ECO:0007669"/>
    <property type="project" value="TreeGrafter"/>
</dbReference>
<proteinExistence type="predicted"/>
<dbReference type="GeneTree" id="ENSGT00390000008160"/>
<dbReference type="OMA" id="WYNSFES"/>
<dbReference type="InterPro" id="IPR036872">
    <property type="entry name" value="CH_dom_sf"/>
</dbReference>
<feature type="coiled-coil region" evidence="1">
    <location>
        <begin position="257"/>
        <end position="284"/>
    </location>
</feature>
<dbReference type="PROSITE" id="PS50021">
    <property type="entry name" value="CH"/>
    <property type="match status" value="1"/>
</dbReference>
<evidence type="ECO:0000259" key="3">
    <source>
        <dbReference type="PROSITE" id="PS50021"/>
    </source>
</evidence>
<dbReference type="Pfam" id="PF00406">
    <property type="entry name" value="ADK"/>
    <property type="match status" value="1"/>
</dbReference>
<keyword evidence="1" id="KW-0175">Coiled coil</keyword>
<feature type="domain" description="Calponin-homology (CH)" evidence="3">
    <location>
        <begin position="1"/>
        <end position="105"/>
    </location>
</feature>
<dbReference type="AlphaFoldDB" id="A0A3Q4HNV3"/>
<reference evidence="4" key="2">
    <citation type="submission" date="2025-09" db="UniProtKB">
        <authorList>
            <consortium name="Ensembl"/>
        </authorList>
    </citation>
    <scope>IDENTIFICATION</scope>
</reference>
<feature type="coiled-coil region" evidence="1">
    <location>
        <begin position="796"/>
        <end position="830"/>
    </location>
</feature>
<keyword evidence="5" id="KW-1185">Reference proteome</keyword>
<evidence type="ECO:0000256" key="2">
    <source>
        <dbReference type="SAM" id="MobiDB-lite"/>
    </source>
</evidence>
<evidence type="ECO:0000313" key="4">
    <source>
        <dbReference type="Ensembl" id="ENSNBRP00000022478.1"/>
    </source>
</evidence>
<dbReference type="InterPro" id="IPR052634">
    <property type="entry name" value="Sperm_flagellar-bone_growth"/>
</dbReference>